<dbReference type="PANTHER" id="PTHR14140">
    <property type="entry name" value="E3 UBIQUITIN-PROTEIN LIGASE UHRF-RELATED"/>
    <property type="match status" value="1"/>
</dbReference>
<dbReference type="GO" id="GO:0044027">
    <property type="term" value="P:negative regulation of gene expression via chromosomal CpG island methylation"/>
    <property type="evidence" value="ECO:0007669"/>
    <property type="project" value="TreeGrafter"/>
</dbReference>
<evidence type="ECO:0000259" key="3">
    <source>
        <dbReference type="PROSITE" id="PS51015"/>
    </source>
</evidence>
<dbReference type="GO" id="GO:0005634">
    <property type="term" value="C:nucleus"/>
    <property type="evidence" value="ECO:0007669"/>
    <property type="project" value="UniProtKB-SubCell"/>
</dbReference>
<dbReference type="Gene3D" id="2.30.280.10">
    <property type="entry name" value="SRA-YDG"/>
    <property type="match status" value="1"/>
</dbReference>
<dbReference type="GO" id="GO:0061630">
    <property type="term" value="F:ubiquitin protein ligase activity"/>
    <property type="evidence" value="ECO:0007669"/>
    <property type="project" value="TreeGrafter"/>
</dbReference>
<evidence type="ECO:0000313" key="4">
    <source>
        <dbReference type="EMBL" id="GFC78430.1"/>
    </source>
</evidence>
<organism evidence="4">
    <name type="scientific">Tanacetum cinerariifolium</name>
    <name type="common">Dalmatian daisy</name>
    <name type="synonym">Chrysanthemum cinerariifolium</name>
    <dbReference type="NCBI Taxonomy" id="118510"/>
    <lineage>
        <taxon>Eukaryota</taxon>
        <taxon>Viridiplantae</taxon>
        <taxon>Streptophyta</taxon>
        <taxon>Embryophyta</taxon>
        <taxon>Tracheophyta</taxon>
        <taxon>Spermatophyta</taxon>
        <taxon>Magnoliopsida</taxon>
        <taxon>eudicotyledons</taxon>
        <taxon>Gunneridae</taxon>
        <taxon>Pentapetalae</taxon>
        <taxon>asterids</taxon>
        <taxon>campanulids</taxon>
        <taxon>Asterales</taxon>
        <taxon>Asteraceae</taxon>
        <taxon>Asteroideae</taxon>
        <taxon>Anthemideae</taxon>
        <taxon>Anthemidinae</taxon>
        <taxon>Tanacetum</taxon>
    </lineage>
</organism>
<dbReference type="SMART" id="SM00466">
    <property type="entry name" value="SRA"/>
    <property type="match status" value="1"/>
</dbReference>
<reference evidence="4" key="1">
    <citation type="journal article" date="2019" name="Sci. Rep.">
        <title>Draft genome of Tanacetum cinerariifolium, the natural source of mosquito coil.</title>
        <authorList>
            <person name="Yamashiro T."/>
            <person name="Shiraishi A."/>
            <person name="Satake H."/>
            <person name="Nakayama K."/>
        </authorList>
    </citation>
    <scope>NUCLEOTIDE SEQUENCE</scope>
</reference>
<comment type="caution">
    <text evidence="4">The sequence shown here is derived from an EMBL/GenBank/DDBJ whole genome shotgun (WGS) entry which is preliminary data.</text>
</comment>
<sequence>AQSVALSGGYEDDEDHGEWFLYTGSGGRDLSGNKRTNKTQSFDQKFDKSNEALRVSCKKGYPVRVVRYACMNAHRISIFQDTKIHVFLT</sequence>
<evidence type="ECO:0000256" key="2">
    <source>
        <dbReference type="PROSITE-ProRule" id="PRU00358"/>
    </source>
</evidence>
<accession>A0A699QX65</accession>
<dbReference type="GO" id="GO:0016567">
    <property type="term" value="P:protein ubiquitination"/>
    <property type="evidence" value="ECO:0007669"/>
    <property type="project" value="TreeGrafter"/>
</dbReference>
<dbReference type="AlphaFoldDB" id="A0A699QX65"/>
<feature type="domain" description="YDG" evidence="3">
    <location>
        <begin position="1"/>
        <end position="89"/>
    </location>
</feature>
<gene>
    <name evidence="4" type="ORF">Tci_850400</name>
</gene>
<dbReference type="Pfam" id="PF02182">
    <property type="entry name" value="SAD_SRA"/>
    <property type="match status" value="1"/>
</dbReference>
<dbReference type="PANTHER" id="PTHR14140:SF44">
    <property type="entry name" value="RING-TYPE E3 UBIQUITIN TRANSFERASE"/>
    <property type="match status" value="1"/>
</dbReference>
<dbReference type="InterPro" id="IPR036987">
    <property type="entry name" value="SRA-YDG_sf"/>
</dbReference>
<dbReference type="PROSITE" id="PS51015">
    <property type="entry name" value="YDG"/>
    <property type="match status" value="1"/>
</dbReference>
<proteinExistence type="predicted"/>
<feature type="non-terminal residue" evidence="4">
    <location>
        <position position="1"/>
    </location>
</feature>
<dbReference type="InterPro" id="IPR045134">
    <property type="entry name" value="UHRF1/2-like"/>
</dbReference>
<evidence type="ECO:0000256" key="1">
    <source>
        <dbReference type="ARBA" id="ARBA00023242"/>
    </source>
</evidence>
<comment type="subcellular location">
    <subcellularLocation>
        <location evidence="2">Nucleus</location>
    </subcellularLocation>
</comment>
<name>A0A699QX65_TANCI</name>
<dbReference type="SUPFAM" id="SSF88697">
    <property type="entry name" value="PUA domain-like"/>
    <property type="match status" value="1"/>
</dbReference>
<protein>
    <submittedName>
        <fullName evidence="4">E3 ubiquitin-protein ligase ORTHRUS 2-like</fullName>
    </submittedName>
</protein>
<dbReference type="InterPro" id="IPR015947">
    <property type="entry name" value="PUA-like_sf"/>
</dbReference>
<keyword evidence="1 2" id="KW-0539">Nucleus</keyword>
<dbReference type="EMBL" id="BKCJ011065626">
    <property type="protein sequence ID" value="GFC78430.1"/>
    <property type="molecule type" value="Genomic_DNA"/>
</dbReference>
<dbReference type="InterPro" id="IPR003105">
    <property type="entry name" value="SRA_YDG"/>
</dbReference>